<accession>X7ZW28</accession>
<dbReference type="AlphaFoldDB" id="X7ZW28"/>
<name>X7ZW28_MYCXE</name>
<protein>
    <submittedName>
        <fullName evidence="1">Uncharacterized protein</fullName>
    </submittedName>
</protein>
<proteinExistence type="predicted"/>
<sequence>MPAPRRILLQPLVIGHHQIPVPAERKLFFDNIVKTVLSSEVVDEQSAPGG</sequence>
<reference evidence="1" key="1">
    <citation type="submission" date="2014-01" db="EMBL/GenBank/DDBJ databases">
        <authorList>
            <person name="Brown-Elliot B."/>
            <person name="Wallace R."/>
            <person name="Lenaerts A."/>
            <person name="Ordway D."/>
            <person name="DeGroote M.A."/>
            <person name="Parker T."/>
            <person name="Sizemore C."/>
            <person name="Tallon L.J."/>
            <person name="Sadzewicz L.K."/>
            <person name="Sengamalay N."/>
            <person name="Fraser C.M."/>
            <person name="Hine E."/>
            <person name="Shefchek K.A."/>
            <person name="Das S.P."/>
            <person name="Tettelin H."/>
        </authorList>
    </citation>
    <scope>NUCLEOTIDE SEQUENCE [LARGE SCALE GENOMIC DNA]</scope>
    <source>
        <strain evidence="1">4042</strain>
    </source>
</reference>
<evidence type="ECO:0000313" key="1">
    <source>
        <dbReference type="EMBL" id="EUA23479.1"/>
    </source>
</evidence>
<gene>
    <name evidence="1" type="ORF">I553_5092</name>
</gene>
<dbReference type="EMBL" id="JAOB01000069">
    <property type="protein sequence ID" value="EUA23479.1"/>
    <property type="molecule type" value="Genomic_DNA"/>
</dbReference>
<comment type="caution">
    <text evidence="1">The sequence shown here is derived from an EMBL/GenBank/DDBJ whole genome shotgun (WGS) entry which is preliminary data.</text>
</comment>
<organism evidence="1">
    <name type="scientific">Mycobacterium xenopi 4042</name>
    <dbReference type="NCBI Taxonomy" id="1299334"/>
    <lineage>
        <taxon>Bacteria</taxon>
        <taxon>Bacillati</taxon>
        <taxon>Actinomycetota</taxon>
        <taxon>Actinomycetes</taxon>
        <taxon>Mycobacteriales</taxon>
        <taxon>Mycobacteriaceae</taxon>
        <taxon>Mycobacterium</taxon>
    </lineage>
</organism>